<reference evidence="1 2" key="1">
    <citation type="submission" date="2022-04" db="EMBL/GenBank/DDBJ databases">
        <title>Genome draft of Actinomadura sp. ATCC 31491.</title>
        <authorList>
            <person name="Shi X."/>
            <person name="Du Y."/>
        </authorList>
    </citation>
    <scope>NUCLEOTIDE SEQUENCE [LARGE SCALE GENOMIC DNA]</scope>
    <source>
        <strain evidence="1 2">ATCC 31491</strain>
    </source>
</reference>
<comment type="caution">
    <text evidence="1">The sequence shown here is derived from an EMBL/GenBank/DDBJ whole genome shotgun (WGS) entry which is preliminary data.</text>
</comment>
<dbReference type="Gene3D" id="3.80.10.10">
    <property type="entry name" value="Ribonuclease Inhibitor"/>
    <property type="match status" value="1"/>
</dbReference>
<protein>
    <submittedName>
        <fullName evidence="1">STM4015 family protein</fullName>
    </submittedName>
</protein>
<evidence type="ECO:0000313" key="2">
    <source>
        <dbReference type="Proteomes" id="UP001317259"/>
    </source>
</evidence>
<sequence length="323" mass="35030">MTIEYDSYHGYQLQYRDSYAGLPVREVCAEPAAFPPGDSGSVAWRLSSDHGDDFAGFSAAFDAFLEQADAGQVTAIVVGAWEECYATSSAPIVERLVREAPRLPALRSLFLGAISGDQAEISWIQQSDVTPLLEAYPKLERFDVRGGTGLELRPVRHESLRMLRVETGGLSGEVARAVAASDLPTLEHLELWLGIPDYGGDATVADLDPILRGERLPALRHLGLQDSEIQDEIAAAVAFAPVVARLESLALSMGTLGDEGAAALLTGQPLTHLRRLDLHHHYLSDAMMRRVAEALPGVDVDLSGREDPDEDDGEQWLYVAVSE</sequence>
<dbReference type="EMBL" id="JAKRKC020000003">
    <property type="protein sequence ID" value="MCK2221845.1"/>
    <property type="molecule type" value="Genomic_DNA"/>
</dbReference>
<accession>A0ABT0GB50</accession>
<keyword evidence="2" id="KW-1185">Reference proteome</keyword>
<dbReference type="RefSeq" id="WP_242373078.1">
    <property type="nucleotide sequence ID" value="NZ_JAKRKC020000003.1"/>
</dbReference>
<name>A0ABT0GB50_9ACTN</name>
<dbReference type="NCBIfam" id="NF038076">
    <property type="entry name" value="fam_STM4015"/>
    <property type="match status" value="1"/>
</dbReference>
<gene>
    <name evidence="1" type="ORF">MF672_049770</name>
</gene>
<dbReference type="SUPFAM" id="SSF52047">
    <property type="entry name" value="RNI-like"/>
    <property type="match status" value="1"/>
</dbReference>
<dbReference type="InterPro" id="IPR032675">
    <property type="entry name" value="LRR_dom_sf"/>
</dbReference>
<organism evidence="1 2">
    <name type="scientific">Actinomadura luzonensis</name>
    <dbReference type="NCBI Taxonomy" id="2805427"/>
    <lineage>
        <taxon>Bacteria</taxon>
        <taxon>Bacillati</taxon>
        <taxon>Actinomycetota</taxon>
        <taxon>Actinomycetes</taxon>
        <taxon>Streptosporangiales</taxon>
        <taxon>Thermomonosporaceae</taxon>
        <taxon>Actinomadura</taxon>
    </lineage>
</organism>
<dbReference type="Proteomes" id="UP001317259">
    <property type="component" value="Unassembled WGS sequence"/>
</dbReference>
<proteinExistence type="predicted"/>
<evidence type="ECO:0000313" key="1">
    <source>
        <dbReference type="EMBL" id="MCK2221845.1"/>
    </source>
</evidence>
<dbReference type="InterPro" id="IPR047722">
    <property type="entry name" value="STM4015-like"/>
</dbReference>